<dbReference type="PANTHER" id="PTHR42718">
    <property type="entry name" value="MAJOR FACILITATOR SUPERFAMILY MULTIDRUG TRANSPORTER MFSC"/>
    <property type="match status" value="1"/>
</dbReference>
<organism evidence="10 11">
    <name type="scientific">Actinopolyspora mzabensis</name>
    <dbReference type="NCBI Taxonomy" id="995066"/>
    <lineage>
        <taxon>Bacteria</taxon>
        <taxon>Bacillati</taxon>
        <taxon>Actinomycetota</taxon>
        <taxon>Actinomycetes</taxon>
        <taxon>Actinopolysporales</taxon>
        <taxon>Actinopolysporaceae</taxon>
        <taxon>Actinopolyspora</taxon>
    </lineage>
</organism>
<evidence type="ECO:0000256" key="1">
    <source>
        <dbReference type="ARBA" id="ARBA00004651"/>
    </source>
</evidence>
<evidence type="ECO:0000256" key="8">
    <source>
        <dbReference type="SAM" id="Phobius"/>
    </source>
</evidence>
<reference evidence="11" key="1">
    <citation type="submission" date="2016-10" db="EMBL/GenBank/DDBJ databases">
        <authorList>
            <person name="Varghese N."/>
            <person name="Submissions S."/>
        </authorList>
    </citation>
    <scope>NUCLEOTIDE SEQUENCE [LARGE SCALE GENOMIC DNA]</scope>
    <source>
        <strain evidence="11">DSM 45460</strain>
    </source>
</reference>
<comment type="subcellular location">
    <subcellularLocation>
        <location evidence="1">Cell membrane</location>
        <topology evidence="1">Multi-pass membrane protein</topology>
    </subcellularLocation>
</comment>
<dbReference type="InterPro" id="IPR011701">
    <property type="entry name" value="MFS"/>
</dbReference>
<keyword evidence="4 8" id="KW-0812">Transmembrane</keyword>
<evidence type="ECO:0000256" key="5">
    <source>
        <dbReference type="ARBA" id="ARBA00022989"/>
    </source>
</evidence>
<dbReference type="Proteomes" id="UP000199213">
    <property type="component" value="Unassembled WGS sequence"/>
</dbReference>
<dbReference type="InterPro" id="IPR020846">
    <property type="entry name" value="MFS_dom"/>
</dbReference>
<dbReference type="PROSITE" id="PS50850">
    <property type="entry name" value="MFS"/>
    <property type="match status" value="1"/>
</dbReference>
<keyword evidence="2" id="KW-0813">Transport</keyword>
<dbReference type="GO" id="GO:0022857">
    <property type="term" value="F:transmembrane transporter activity"/>
    <property type="evidence" value="ECO:0007669"/>
    <property type="project" value="InterPro"/>
</dbReference>
<feature type="transmembrane region" description="Helical" evidence="8">
    <location>
        <begin position="231"/>
        <end position="253"/>
    </location>
</feature>
<keyword evidence="11" id="KW-1185">Reference proteome</keyword>
<dbReference type="PANTHER" id="PTHR42718:SF47">
    <property type="entry name" value="METHYL VIOLOGEN RESISTANCE PROTEIN SMVA"/>
    <property type="match status" value="1"/>
</dbReference>
<dbReference type="PRINTS" id="PR01036">
    <property type="entry name" value="TCRTETB"/>
</dbReference>
<feature type="transmembrane region" description="Helical" evidence="8">
    <location>
        <begin position="206"/>
        <end position="225"/>
    </location>
</feature>
<sequence length="531" mass="53899">MNTSESGVAPPLAGRREWIGLVVLAIPTMLAMMDINVLFLALPHLSTDLGATSTEQLWITDIYGFLIAGFLVTMGTLGDRLGRRNVLIAGATAFGVLSAIAAFSTSPEMLIAIRALLGIAGATIMPSTLALIMSMFPDPKQMGAAIGVWATAMMAGVALGPVVGGLLLASFWWGSVFLLAVPVMLLVVVTGPFLLPDSRNPDAGRIDLFSVVLSLAALLPVIYGLKEMARSGWAAVPAVVLVVGVVFGVLFVYRQRRLRTPLLDIGLFGIPAVSGALILGLLFATIQAGTGLLMTQHLQLVEGFSPLVAALWLLIPAVAMVVGIQLTTPLAKRIRPAAVLVVGMLIAAIGMLVLTRVDASGGLPLLVSGASIVFIGGSPIGVLVNQLVMQSAPPERAGSAASLQSTGGELGSALGIAALGSLAAAVYHTKIRVPGSIPTAAGDAARESVAGAVSTASRFPGAAGEELLDSAEEAFTSSLNITAGVCAAVFLGLAVLAFASLRHIAATGAPQGSSEPAPDAGSDSGASAAQP</sequence>
<dbReference type="RefSeq" id="WP_092627062.1">
    <property type="nucleotide sequence ID" value="NZ_FNFM01000003.1"/>
</dbReference>
<feature type="transmembrane region" description="Helical" evidence="8">
    <location>
        <begin position="306"/>
        <end position="326"/>
    </location>
</feature>
<name>A0A1G8Y6B6_ACTMZ</name>
<dbReference type="Pfam" id="PF07690">
    <property type="entry name" value="MFS_1"/>
    <property type="match status" value="1"/>
</dbReference>
<feature type="transmembrane region" description="Helical" evidence="8">
    <location>
        <begin position="265"/>
        <end position="286"/>
    </location>
</feature>
<dbReference type="InterPro" id="IPR036259">
    <property type="entry name" value="MFS_trans_sf"/>
</dbReference>
<feature type="domain" description="Major facilitator superfamily (MFS) profile" evidence="9">
    <location>
        <begin position="20"/>
        <end position="502"/>
    </location>
</feature>
<evidence type="ECO:0000256" key="3">
    <source>
        <dbReference type="ARBA" id="ARBA00022475"/>
    </source>
</evidence>
<feature type="transmembrane region" description="Helical" evidence="8">
    <location>
        <begin position="410"/>
        <end position="428"/>
    </location>
</feature>
<dbReference type="AlphaFoldDB" id="A0A1G8Y6B6"/>
<feature type="transmembrane region" description="Helical" evidence="8">
    <location>
        <begin position="111"/>
        <end position="132"/>
    </location>
</feature>
<evidence type="ECO:0000256" key="6">
    <source>
        <dbReference type="ARBA" id="ARBA00023136"/>
    </source>
</evidence>
<accession>A0A1G8Y6B6</accession>
<feature type="transmembrane region" description="Helical" evidence="8">
    <location>
        <begin position="363"/>
        <end position="389"/>
    </location>
</feature>
<feature type="transmembrane region" description="Helical" evidence="8">
    <location>
        <begin position="62"/>
        <end position="79"/>
    </location>
</feature>
<dbReference type="GO" id="GO:0005886">
    <property type="term" value="C:plasma membrane"/>
    <property type="evidence" value="ECO:0007669"/>
    <property type="project" value="UniProtKB-SubCell"/>
</dbReference>
<protein>
    <submittedName>
        <fullName evidence="10">MFS transporter, DHA2 family, multidrug resistance protein</fullName>
    </submittedName>
</protein>
<dbReference type="EMBL" id="FNFM01000003">
    <property type="protein sequence ID" value="SDJ98177.1"/>
    <property type="molecule type" value="Genomic_DNA"/>
</dbReference>
<dbReference type="CDD" id="cd17321">
    <property type="entry name" value="MFS_MMR_MDR_like"/>
    <property type="match status" value="1"/>
</dbReference>
<evidence type="ECO:0000313" key="11">
    <source>
        <dbReference type="Proteomes" id="UP000199213"/>
    </source>
</evidence>
<evidence type="ECO:0000256" key="7">
    <source>
        <dbReference type="SAM" id="MobiDB-lite"/>
    </source>
</evidence>
<feature type="transmembrane region" description="Helical" evidence="8">
    <location>
        <begin position="338"/>
        <end position="357"/>
    </location>
</feature>
<proteinExistence type="predicted"/>
<evidence type="ECO:0000313" key="10">
    <source>
        <dbReference type="EMBL" id="SDJ98177.1"/>
    </source>
</evidence>
<feature type="compositionally biased region" description="Low complexity" evidence="7">
    <location>
        <begin position="516"/>
        <end position="531"/>
    </location>
</feature>
<feature type="transmembrane region" description="Helical" evidence="8">
    <location>
        <begin position="86"/>
        <end position="105"/>
    </location>
</feature>
<evidence type="ECO:0000256" key="4">
    <source>
        <dbReference type="ARBA" id="ARBA00022692"/>
    </source>
</evidence>
<dbReference type="SUPFAM" id="SSF103473">
    <property type="entry name" value="MFS general substrate transporter"/>
    <property type="match status" value="1"/>
</dbReference>
<keyword evidence="3" id="KW-1003">Cell membrane</keyword>
<feature type="transmembrane region" description="Helical" evidence="8">
    <location>
        <begin position="481"/>
        <end position="501"/>
    </location>
</feature>
<evidence type="ECO:0000256" key="2">
    <source>
        <dbReference type="ARBA" id="ARBA00022448"/>
    </source>
</evidence>
<feature type="region of interest" description="Disordered" evidence="7">
    <location>
        <begin position="508"/>
        <end position="531"/>
    </location>
</feature>
<keyword evidence="5 8" id="KW-1133">Transmembrane helix</keyword>
<gene>
    <name evidence="10" type="ORF">SAMN04487820_103270</name>
</gene>
<keyword evidence="6 8" id="KW-0472">Membrane</keyword>
<feature type="transmembrane region" description="Helical" evidence="8">
    <location>
        <begin position="170"/>
        <end position="194"/>
    </location>
</feature>
<dbReference type="OrthoDB" id="9781469at2"/>
<feature type="transmembrane region" description="Helical" evidence="8">
    <location>
        <begin position="21"/>
        <end position="42"/>
    </location>
</feature>
<dbReference type="Gene3D" id="1.20.1250.20">
    <property type="entry name" value="MFS general substrate transporter like domains"/>
    <property type="match status" value="1"/>
</dbReference>
<feature type="transmembrane region" description="Helical" evidence="8">
    <location>
        <begin position="144"/>
        <end position="164"/>
    </location>
</feature>
<evidence type="ECO:0000259" key="9">
    <source>
        <dbReference type="PROSITE" id="PS50850"/>
    </source>
</evidence>
<dbReference type="Gene3D" id="1.20.1720.10">
    <property type="entry name" value="Multidrug resistance protein D"/>
    <property type="match status" value="1"/>
</dbReference>